<feature type="domain" description="PAC" evidence="4">
    <location>
        <begin position="203"/>
        <end position="262"/>
    </location>
</feature>
<dbReference type="Gene3D" id="3.30.70.270">
    <property type="match status" value="1"/>
</dbReference>
<dbReference type="InterPro" id="IPR035965">
    <property type="entry name" value="PAS-like_dom_sf"/>
</dbReference>
<feature type="domain" description="GGDEF" evidence="6">
    <location>
        <begin position="410"/>
        <end position="543"/>
    </location>
</feature>
<dbReference type="SUPFAM" id="SSF55073">
    <property type="entry name" value="Nucleotide cyclase"/>
    <property type="match status" value="1"/>
</dbReference>
<dbReference type="SMART" id="SM00267">
    <property type="entry name" value="GGDEF"/>
    <property type="match status" value="1"/>
</dbReference>
<dbReference type="AlphaFoldDB" id="A0A5S3WJI6"/>
<dbReference type="GO" id="GO:0003824">
    <property type="term" value="F:catalytic activity"/>
    <property type="evidence" value="ECO:0007669"/>
    <property type="project" value="UniProtKB-ARBA"/>
</dbReference>
<dbReference type="InterPro" id="IPR000014">
    <property type="entry name" value="PAS"/>
</dbReference>
<reference evidence="8" key="2">
    <citation type="submission" date="2019-06" db="EMBL/GenBank/DDBJ databases">
        <title>Co-occurence of chitin degradation, pigmentation and bioactivity in marine Pseudoalteromonas.</title>
        <authorList>
            <person name="Sonnenschein E.C."/>
            <person name="Bech P.K."/>
        </authorList>
    </citation>
    <scope>NUCLEOTIDE SEQUENCE [LARGE SCALE GENOMIC DNA]</scope>
    <source>
        <strain evidence="8">S2676</strain>
    </source>
</reference>
<dbReference type="PROSITE" id="PS50887">
    <property type="entry name" value="GGDEF"/>
    <property type="match status" value="1"/>
</dbReference>
<feature type="modified residue" description="4-aspartylphosphate" evidence="2">
    <location>
        <position position="55"/>
    </location>
</feature>
<accession>A0A5S3WJI6</accession>
<dbReference type="PANTHER" id="PTHR44757:SF2">
    <property type="entry name" value="BIOFILM ARCHITECTURE MAINTENANCE PROTEIN MBAA"/>
    <property type="match status" value="1"/>
</dbReference>
<dbReference type="Pfam" id="PF00990">
    <property type="entry name" value="GGDEF"/>
    <property type="match status" value="1"/>
</dbReference>
<dbReference type="InterPro" id="IPR035919">
    <property type="entry name" value="EAL_sf"/>
</dbReference>
<dbReference type="Gene3D" id="3.40.50.2300">
    <property type="match status" value="1"/>
</dbReference>
<dbReference type="InterPro" id="IPR011006">
    <property type="entry name" value="CheY-like_superfamily"/>
</dbReference>
<dbReference type="SMART" id="SM00448">
    <property type="entry name" value="REC"/>
    <property type="match status" value="1"/>
</dbReference>
<dbReference type="InterPro" id="IPR029787">
    <property type="entry name" value="Nucleotide_cyclase"/>
</dbReference>
<feature type="domain" description="EAL" evidence="5">
    <location>
        <begin position="552"/>
        <end position="793"/>
    </location>
</feature>
<dbReference type="SUPFAM" id="SSF141868">
    <property type="entry name" value="EAL domain-like"/>
    <property type="match status" value="1"/>
</dbReference>
<dbReference type="Pfam" id="PF08448">
    <property type="entry name" value="PAS_4"/>
    <property type="match status" value="1"/>
</dbReference>
<evidence type="ECO:0000259" key="6">
    <source>
        <dbReference type="PROSITE" id="PS50887"/>
    </source>
</evidence>
<dbReference type="Proteomes" id="UP000310249">
    <property type="component" value="Unassembled WGS sequence"/>
</dbReference>
<evidence type="ECO:0000313" key="8">
    <source>
        <dbReference type="Proteomes" id="UP000310249"/>
    </source>
</evidence>
<dbReference type="InterPro" id="IPR001789">
    <property type="entry name" value="Sig_transdc_resp-reg_receiver"/>
</dbReference>
<dbReference type="RefSeq" id="WP_138551226.1">
    <property type="nucleotide sequence ID" value="NZ_PNCH01000018.1"/>
</dbReference>
<dbReference type="CDD" id="cd17534">
    <property type="entry name" value="REC_DC-like"/>
    <property type="match status" value="1"/>
</dbReference>
<organism evidence="7 8">
    <name type="scientific">Pseudoalteromonas rubra</name>
    <dbReference type="NCBI Taxonomy" id="43658"/>
    <lineage>
        <taxon>Bacteria</taxon>
        <taxon>Pseudomonadati</taxon>
        <taxon>Pseudomonadota</taxon>
        <taxon>Gammaproteobacteria</taxon>
        <taxon>Alteromonadales</taxon>
        <taxon>Pseudoalteromonadaceae</taxon>
        <taxon>Pseudoalteromonas</taxon>
    </lineage>
</organism>
<evidence type="ECO:0000256" key="1">
    <source>
        <dbReference type="ARBA" id="ARBA00001946"/>
    </source>
</evidence>
<dbReference type="InterPro" id="IPR000160">
    <property type="entry name" value="GGDEF_dom"/>
</dbReference>
<dbReference type="FunFam" id="3.30.70.270:FF:000001">
    <property type="entry name" value="Diguanylate cyclase domain protein"/>
    <property type="match status" value="1"/>
</dbReference>
<dbReference type="NCBIfam" id="TIGR00229">
    <property type="entry name" value="sensory_box"/>
    <property type="match status" value="1"/>
</dbReference>
<dbReference type="SUPFAM" id="SSF52172">
    <property type="entry name" value="CheY-like"/>
    <property type="match status" value="1"/>
</dbReference>
<dbReference type="Gene3D" id="3.30.450.20">
    <property type="entry name" value="PAS domain"/>
    <property type="match status" value="2"/>
</dbReference>
<comment type="cofactor">
    <cofactor evidence="1">
        <name>Mg(2+)</name>
        <dbReference type="ChEBI" id="CHEBI:18420"/>
    </cofactor>
</comment>
<proteinExistence type="predicted"/>
<protein>
    <recommendedName>
        <fullName evidence="9">Diguanylate cyclase</fullName>
    </recommendedName>
</protein>
<dbReference type="PROSITE" id="PS50113">
    <property type="entry name" value="PAC"/>
    <property type="match status" value="1"/>
</dbReference>
<feature type="domain" description="Response regulatory" evidence="3">
    <location>
        <begin position="5"/>
        <end position="120"/>
    </location>
</feature>
<dbReference type="GO" id="GO:0000160">
    <property type="term" value="P:phosphorelay signal transduction system"/>
    <property type="evidence" value="ECO:0007669"/>
    <property type="project" value="InterPro"/>
</dbReference>
<dbReference type="CDD" id="cd01949">
    <property type="entry name" value="GGDEF"/>
    <property type="match status" value="1"/>
</dbReference>
<evidence type="ECO:0000313" key="7">
    <source>
        <dbReference type="EMBL" id="TMP26810.1"/>
    </source>
</evidence>
<dbReference type="Pfam" id="PF00563">
    <property type="entry name" value="EAL"/>
    <property type="match status" value="1"/>
</dbReference>
<sequence>MAGEKILIVEDESIVAFDIKRRLSKFGYVVTGMASSAEKALASIEQWLPDLILMDIHIKGPMDGIELASVLNKKYNIPIIFLTANSEASTINKAKITKPYGYLLKPFSERELNASIQVALQRYETEQVQRQNEEDLSMALAAGDLTSWVSIEGTQELLIEKSTDGTLQTHSSWQSFLARVDKRDLTAVEQALERLKQGEVLEVETEFRLQKELNVSDVKSAEQQWYRLYGRAQMDQSNRITRLVGVLQDVTGRHQVEAKLKQASSIFESSAEGVVIFNRQFEIESCNWAFAQLVGQPRSELTGTRVPCLPLDPEHELWQQLAQQGGWQGNLEFNSDSAPPRFFQIHVSSLNCDDHHCDYVMMVADVSALKSANDELSRIAYYDPLTGLPNRTLLVSRLGKALVTAQQDNTMVAVMFIDLDGFKQVNDSFGHQMGDKVLETVAQRIESRVRTCDTVARFGGDEFILVLEGIKDGRVCERLADKLLSWIAKPVQVGEQRVGVGASIGVSLYPKDALDADELIEKADVAMYSAKHKGKCKISYFDERLQHMLEQAQVRKESYLSALNAHQLDMKTDCVLGFIDRHVLYEVNSIVWEQADGSVLLVDELLELALDLDVLDLFNHAVLCRFMMQVVSRKGVHQALVVDSRQLRDPGFVMTLDALCTQHHIEASQILIEYLEFQPGERAEVISVLGALRTLGVRCILAGFGRGSICFDSFTEQPPDYIKLAVALTEYVNGNEKQQTAIKALLAFCQLFNIPIIVCGNIAPVQVSLLQALGCRFYQISVPPARDEAQITG</sequence>
<dbReference type="InterPro" id="IPR013656">
    <property type="entry name" value="PAS_4"/>
</dbReference>
<comment type="caution">
    <text evidence="7">The sequence shown here is derived from an EMBL/GenBank/DDBJ whole genome shotgun (WGS) entry which is preliminary data.</text>
</comment>
<dbReference type="SMART" id="SM00091">
    <property type="entry name" value="PAS"/>
    <property type="match status" value="1"/>
</dbReference>
<evidence type="ECO:0000259" key="3">
    <source>
        <dbReference type="PROSITE" id="PS50110"/>
    </source>
</evidence>
<name>A0A5S3WJI6_9GAMM</name>
<dbReference type="EMBL" id="PNCI01000041">
    <property type="protein sequence ID" value="TMP26810.1"/>
    <property type="molecule type" value="Genomic_DNA"/>
</dbReference>
<dbReference type="NCBIfam" id="TIGR00254">
    <property type="entry name" value="GGDEF"/>
    <property type="match status" value="1"/>
</dbReference>
<dbReference type="Gene3D" id="3.20.20.450">
    <property type="entry name" value="EAL domain"/>
    <property type="match status" value="1"/>
</dbReference>
<evidence type="ECO:0000259" key="4">
    <source>
        <dbReference type="PROSITE" id="PS50113"/>
    </source>
</evidence>
<dbReference type="InterPro" id="IPR000700">
    <property type="entry name" value="PAS-assoc_C"/>
</dbReference>
<dbReference type="InterPro" id="IPR043128">
    <property type="entry name" value="Rev_trsase/Diguanyl_cyclase"/>
</dbReference>
<dbReference type="SMART" id="SM00052">
    <property type="entry name" value="EAL"/>
    <property type="match status" value="1"/>
</dbReference>
<dbReference type="OrthoDB" id="73375at2"/>
<evidence type="ECO:0000259" key="5">
    <source>
        <dbReference type="PROSITE" id="PS50883"/>
    </source>
</evidence>
<dbReference type="SUPFAM" id="SSF55785">
    <property type="entry name" value="PYP-like sensor domain (PAS domain)"/>
    <property type="match status" value="2"/>
</dbReference>
<dbReference type="PANTHER" id="PTHR44757">
    <property type="entry name" value="DIGUANYLATE CYCLASE DGCP"/>
    <property type="match status" value="1"/>
</dbReference>
<dbReference type="PROSITE" id="PS50110">
    <property type="entry name" value="RESPONSE_REGULATORY"/>
    <property type="match status" value="1"/>
</dbReference>
<evidence type="ECO:0008006" key="9">
    <source>
        <dbReference type="Google" id="ProtNLM"/>
    </source>
</evidence>
<keyword evidence="2" id="KW-0597">Phosphoprotein</keyword>
<reference evidence="7 8" key="1">
    <citation type="submission" date="2018-01" db="EMBL/GenBank/DDBJ databases">
        <authorList>
            <person name="Paulsen S."/>
            <person name="Gram L.K."/>
        </authorList>
    </citation>
    <scope>NUCLEOTIDE SEQUENCE [LARGE SCALE GENOMIC DNA]</scope>
    <source>
        <strain evidence="7 8">S2676</strain>
    </source>
</reference>
<dbReference type="PROSITE" id="PS50883">
    <property type="entry name" value="EAL"/>
    <property type="match status" value="1"/>
</dbReference>
<dbReference type="InterPro" id="IPR052155">
    <property type="entry name" value="Biofilm_reg_signaling"/>
</dbReference>
<evidence type="ECO:0000256" key="2">
    <source>
        <dbReference type="PROSITE-ProRule" id="PRU00169"/>
    </source>
</evidence>
<gene>
    <name evidence="7" type="ORF">CWB99_17070</name>
</gene>
<dbReference type="InterPro" id="IPR001633">
    <property type="entry name" value="EAL_dom"/>
</dbReference>
<dbReference type="Pfam" id="PF00072">
    <property type="entry name" value="Response_reg"/>
    <property type="match status" value="1"/>
</dbReference>